<keyword evidence="5" id="KW-0732">Signal</keyword>
<feature type="transmembrane region" description="Helical" evidence="13">
    <location>
        <begin position="430"/>
        <end position="454"/>
    </location>
</feature>
<accession>A0A9D5HNZ1</accession>
<organism evidence="15 16">
    <name type="scientific">Dioscorea zingiberensis</name>
    <dbReference type="NCBI Taxonomy" id="325984"/>
    <lineage>
        <taxon>Eukaryota</taxon>
        <taxon>Viridiplantae</taxon>
        <taxon>Streptophyta</taxon>
        <taxon>Embryophyta</taxon>
        <taxon>Tracheophyta</taxon>
        <taxon>Spermatophyta</taxon>
        <taxon>Magnoliopsida</taxon>
        <taxon>Liliopsida</taxon>
        <taxon>Dioscoreales</taxon>
        <taxon>Dioscoreaceae</taxon>
        <taxon>Dioscorea</taxon>
    </lineage>
</organism>
<dbReference type="FunFam" id="3.30.200.20:FF:000486">
    <property type="entry name" value="Leucine-rich repeat receptor-like protein kinase"/>
    <property type="match status" value="1"/>
</dbReference>
<name>A0A9D5HNZ1_9LILI</name>
<feature type="domain" description="Protein kinase" evidence="14">
    <location>
        <begin position="501"/>
        <end position="775"/>
    </location>
</feature>
<evidence type="ECO:0000256" key="6">
    <source>
        <dbReference type="ARBA" id="ARBA00022737"/>
    </source>
</evidence>
<dbReference type="CDD" id="cd14066">
    <property type="entry name" value="STKc_IRAK"/>
    <property type="match status" value="1"/>
</dbReference>
<dbReference type="SUPFAM" id="SSF52058">
    <property type="entry name" value="L domain-like"/>
    <property type="match status" value="1"/>
</dbReference>
<dbReference type="Pfam" id="PF12799">
    <property type="entry name" value="LRR_4"/>
    <property type="match status" value="1"/>
</dbReference>
<evidence type="ECO:0000256" key="8">
    <source>
        <dbReference type="ARBA" id="ARBA00022840"/>
    </source>
</evidence>
<evidence type="ECO:0000256" key="3">
    <source>
        <dbReference type="ARBA" id="ARBA00022614"/>
    </source>
</evidence>
<dbReference type="SUPFAM" id="SSF56112">
    <property type="entry name" value="Protein kinase-like (PK-like)"/>
    <property type="match status" value="1"/>
</dbReference>
<dbReference type="Gene3D" id="3.30.200.20">
    <property type="entry name" value="Phosphorylase Kinase, domain 1"/>
    <property type="match status" value="1"/>
</dbReference>
<evidence type="ECO:0000256" key="11">
    <source>
        <dbReference type="ARBA" id="ARBA00023170"/>
    </source>
</evidence>
<dbReference type="InterPro" id="IPR032675">
    <property type="entry name" value="LRR_dom_sf"/>
</dbReference>
<evidence type="ECO:0000256" key="13">
    <source>
        <dbReference type="SAM" id="Phobius"/>
    </source>
</evidence>
<feature type="transmembrane region" description="Helical" evidence="13">
    <location>
        <begin position="23"/>
        <end position="42"/>
    </location>
</feature>
<proteinExistence type="predicted"/>
<gene>
    <name evidence="15" type="ORF">J5N97_002191</name>
</gene>
<dbReference type="GO" id="GO:0005524">
    <property type="term" value="F:ATP binding"/>
    <property type="evidence" value="ECO:0007669"/>
    <property type="project" value="UniProtKB-KW"/>
</dbReference>
<evidence type="ECO:0000256" key="10">
    <source>
        <dbReference type="ARBA" id="ARBA00023136"/>
    </source>
</evidence>
<protein>
    <recommendedName>
        <fullName evidence="14">Protein kinase domain-containing protein</fullName>
    </recommendedName>
</protein>
<evidence type="ECO:0000313" key="16">
    <source>
        <dbReference type="Proteomes" id="UP001085076"/>
    </source>
</evidence>
<dbReference type="Gene3D" id="3.80.10.10">
    <property type="entry name" value="Ribonuclease Inhibitor"/>
    <property type="match status" value="3"/>
</dbReference>
<dbReference type="InterPro" id="IPR000719">
    <property type="entry name" value="Prot_kinase_dom"/>
</dbReference>
<keyword evidence="7" id="KW-0547">Nucleotide-binding</keyword>
<keyword evidence="10 13" id="KW-0472">Membrane</keyword>
<dbReference type="Pfam" id="PF07714">
    <property type="entry name" value="PK_Tyr_Ser-Thr"/>
    <property type="match status" value="1"/>
</dbReference>
<dbReference type="OrthoDB" id="1890790at2759"/>
<dbReference type="EMBL" id="JAGGNH010000001">
    <property type="protein sequence ID" value="KAJ0983835.1"/>
    <property type="molecule type" value="Genomic_DNA"/>
</dbReference>
<evidence type="ECO:0000256" key="5">
    <source>
        <dbReference type="ARBA" id="ARBA00022729"/>
    </source>
</evidence>
<dbReference type="InterPro" id="IPR003591">
    <property type="entry name" value="Leu-rich_rpt_typical-subtyp"/>
</dbReference>
<keyword evidence="6" id="KW-0677">Repeat</keyword>
<keyword evidence="12" id="KW-0325">Glycoprotein</keyword>
<evidence type="ECO:0000256" key="2">
    <source>
        <dbReference type="ARBA" id="ARBA00022553"/>
    </source>
</evidence>
<dbReference type="Gene3D" id="1.10.510.10">
    <property type="entry name" value="Transferase(Phosphotransferase) domain 1"/>
    <property type="match status" value="1"/>
</dbReference>
<dbReference type="Pfam" id="PF00560">
    <property type="entry name" value="LRR_1"/>
    <property type="match status" value="7"/>
</dbReference>
<sequence>MDDELSEKFIHCTIHHKLNRSSFVPFLLLYLSLSFFIFSTVVSSRGFDELVLSKADYQGLQAFKSTLIDTRGVLSSWNGTGDNACSGGWLGIKCVRGRVIAIQLPGKQLGGTLSKKMGELTALRKLSLHNNSITGSIPPALGSLPRLRGLYLFNNRLSGDIPAAIGQCRMLVNLDLSHNLLTGSIPSSLSNSTRLYRLNLSNNKLSGTIPTGLFTLSNSLTFLFLQHNKLSGSIPQSFGNLRMLKEVSLSNNLFTGNIPDELGNNLQMIRALDFSANSIEGTFPISLCNLSTLVSLNLERNQIDNGIPEAIGGLKKLSVLSLKSNRFRGEIPATLGNLTSLSLLDLSENKLIGEIPDSFGLLTKLTSFNVSDNNLSGSVPLVLAQKFNASSFRGNIQLCGYTTSAPCLSPPSPSSSMKPGHHRRFSTRDIILIAAGAAIAFLLLLCCLLLCCLARKRSDLPTRSSAARTAEKTEREAGEDAGGKLVHFDGPLVFTADELLCATAEIMGKSSYGTVYKATLEDGNDVAVKRLRERIVKNRKEFETEVNKLGKVRHPNLVALRAYYLGPKGEKLLAFDFMPKGSLAAYLHARGPDKHVDWKTRMNIAMGVARGLNHLHSELNMVHGHLTSSNVLLDENTNAKISDYGLSNLVNANVSSSTLVTTVAELGYRAPELSRLKEAQPISDVYSLGVIMLELLTGKPPGETINGLDLPQWVASTMSEDRTDELFDVELNRENVGDELLSTLNLALHCVDPSPTARPEISQVLQRLEVIKPELAVTTSSVIEEGSASND</sequence>
<evidence type="ECO:0000256" key="9">
    <source>
        <dbReference type="ARBA" id="ARBA00022989"/>
    </source>
</evidence>
<evidence type="ECO:0000256" key="1">
    <source>
        <dbReference type="ARBA" id="ARBA00004479"/>
    </source>
</evidence>
<dbReference type="AlphaFoldDB" id="A0A9D5HNZ1"/>
<dbReference type="PANTHER" id="PTHR48056">
    <property type="entry name" value="LRR RECEPTOR-LIKE SERINE/THREONINE-PROTEIN KINASE-RELATED"/>
    <property type="match status" value="1"/>
</dbReference>
<evidence type="ECO:0000313" key="15">
    <source>
        <dbReference type="EMBL" id="KAJ0983835.1"/>
    </source>
</evidence>
<keyword evidence="4 13" id="KW-0812">Transmembrane</keyword>
<dbReference type="GO" id="GO:0016020">
    <property type="term" value="C:membrane"/>
    <property type="evidence" value="ECO:0007669"/>
    <property type="project" value="UniProtKB-SubCell"/>
</dbReference>
<dbReference type="InterPro" id="IPR011009">
    <property type="entry name" value="Kinase-like_dom_sf"/>
</dbReference>
<dbReference type="PROSITE" id="PS50011">
    <property type="entry name" value="PROTEIN_KINASE_DOM"/>
    <property type="match status" value="1"/>
</dbReference>
<dbReference type="SMART" id="SM00369">
    <property type="entry name" value="LRR_TYP"/>
    <property type="match status" value="7"/>
</dbReference>
<keyword evidence="16" id="KW-1185">Reference proteome</keyword>
<comment type="caution">
    <text evidence="15">The sequence shown here is derived from an EMBL/GenBank/DDBJ whole genome shotgun (WGS) entry which is preliminary data.</text>
</comment>
<dbReference type="FunFam" id="3.80.10.10:FF:000722">
    <property type="entry name" value="Leucine-rich repeat receptor-like protein kinase"/>
    <property type="match status" value="1"/>
</dbReference>
<reference evidence="15" key="2">
    <citation type="journal article" date="2022" name="Hortic Res">
        <title>The genome of Dioscorea zingiberensis sheds light on the biosynthesis, origin and evolution of the medicinally important diosgenin saponins.</title>
        <authorList>
            <person name="Li Y."/>
            <person name="Tan C."/>
            <person name="Li Z."/>
            <person name="Guo J."/>
            <person name="Li S."/>
            <person name="Chen X."/>
            <person name="Wang C."/>
            <person name="Dai X."/>
            <person name="Yang H."/>
            <person name="Song W."/>
            <person name="Hou L."/>
            <person name="Xu J."/>
            <person name="Tong Z."/>
            <person name="Xu A."/>
            <person name="Yuan X."/>
            <person name="Wang W."/>
            <person name="Yang Q."/>
            <person name="Chen L."/>
            <person name="Sun Z."/>
            <person name="Wang K."/>
            <person name="Pan B."/>
            <person name="Chen J."/>
            <person name="Bao Y."/>
            <person name="Liu F."/>
            <person name="Qi X."/>
            <person name="Gang D.R."/>
            <person name="Wen J."/>
            <person name="Li J."/>
        </authorList>
    </citation>
    <scope>NUCLEOTIDE SEQUENCE</scope>
    <source>
        <strain evidence="15">Dzin_1.0</strain>
    </source>
</reference>
<keyword evidence="2" id="KW-0597">Phosphoprotein</keyword>
<keyword evidence="11" id="KW-0675">Receptor</keyword>
<dbReference type="FunFam" id="1.10.510.10:FF:000095">
    <property type="entry name" value="protein STRUBBELIG-RECEPTOR FAMILY 8"/>
    <property type="match status" value="1"/>
</dbReference>
<dbReference type="Proteomes" id="UP001085076">
    <property type="component" value="Miscellaneous, Linkage group lg01"/>
</dbReference>
<dbReference type="InterPro" id="IPR001245">
    <property type="entry name" value="Ser-Thr/Tyr_kinase_cat_dom"/>
</dbReference>
<keyword evidence="8" id="KW-0067">ATP-binding</keyword>
<dbReference type="FunFam" id="3.80.10.10:FF:000383">
    <property type="entry name" value="Leucine-rich repeat receptor protein kinase EMS1"/>
    <property type="match status" value="1"/>
</dbReference>
<dbReference type="Pfam" id="PF08263">
    <property type="entry name" value="LRRNT_2"/>
    <property type="match status" value="1"/>
</dbReference>
<evidence type="ECO:0000256" key="4">
    <source>
        <dbReference type="ARBA" id="ARBA00022692"/>
    </source>
</evidence>
<dbReference type="GO" id="GO:0004672">
    <property type="term" value="F:protein kinase activity"/>
    <property type="evidence" value="ECO:0007669"/>
    <property type="project" value="InterPro"/>
</dbReference>
<dbReference type="PRINTS" id="PR00019">
    <property type="entry name" value="LEURICHRPT"/>
</dbReference>
<evidence type="ECO:0000256" key="12">
    <source>
        <dbReference type="ARBA" id="ARBA00023180"/>
    </source>
</evidence>
<reference evidence="15" key="1">
    <citation type="submission" date="2021-03" db="EMBL/GenBank/DDBJ databases">
        <authorList>
            <person name="Li Z."/>
            <person name="Yang C."/>
        </authorList>
    </citation>
    <scope>NUCLEOTIDE SEQUENCE</scope>
    <source>
        <strain evidence="15">Dzin_1.0</strain>
        <tissue evidence="15">Leaf</tissue>
    </source>
</reference>
<dbReference type="InterPro" id="IPR025875">
    <property type="entry name" value="Leu-rich_rpt_4"/>
</dbReference>
<evidence type="ECO:0000256" key="7">
    <source>
        <dbReference type="ARBA" id="ARBA00022741"/>
    </source>
</evidence>
<keyword evidence="3" id="KW-0433">Leucine-rich repeat</keyword>
<dbReference type="InterPro" id="IPR050647">
    <property type="entry name" value="Plant_LRR-RLKs"/>
</dbReference>
<dbReference type="InterPro" id="IPR013210">
    <property type="entry name" value="LRR_N_plant-typ"/>
</dbReference>
<comment type="subcellular location">
    <subcellularLocation>
        <location evidence="1">Membrane</location>
        <topology evidence="1">Single-pass type I membrane protein</topology>
    </subcellularLocation>
</comment>
<dbReference type="FunFam" id="3.80.10.10:FF:000101">
    <property type="entry name" value="LRR receptor-like serine/threonine-protein kinase ERECTA"/>
    <property type="match status" value="1"/>
</dbReference>
<dbReference type="PANTHER" id="PTHR48056:SF81">
    <property type="entry name" value="RECEPTOR PROTEIN-TYROSINE KINASE CEPR1"/>
    <property type="match status" value="1"/>
</dbReference>
<evidence type="ECO:0000259" key="14">
    <source>
        <dbReference type="PROSITE" id="PS50011"/>
    </source>
</evidence>
<keyword evidence="9 13" id="KW-1133">Transmembrane helix</keyword>
<dbReference type="InterPro" id="IPR001611">
    <property type="entry name" value="Leu-rich_rpt"/>
</dbReference>